<sequence length="278" mass="32377">MIKKGLFFLIGILLLNGCKIQHSTYTLTENRYSLNEIKEKRGEVMKLNDSLYKYGKFNYKDSILNYRILMPVSVKEGKRYPLVIIFPHSGGIGKDNMNQMTTLPKYWLQENVRKKYPAYVVAIQYPVRSSNYLFDQFKRMYSVPDDYCIEATSELIKSLTQQLKVDDQRVFGIGFSMGASTLYNLLNKHPDLLTASVSISGIPDQDFSEKVAKSPIWIIHGNEDSENPITPDRMLVEYLKKINNKNFTYWEISSLEHTVYPDLYDTDMIPEWLFNLKK</sequence>
<keyword evidence="1" id="KW-0732">Signal</keyword>
<dbReference type="AlphaFoldDB" id="A0A127V9D5"/>
<dbReference type="Proteomes" id="UP000071561">
    <property type="component" value="Chromosome"/>
</dbReference>
<dbReference type="KEGG" id="pcm:AY601_1032"/>
<dbReference type="SUPFAM" id="SSF53474">
    <property type="entry name" value="alpha/beta-Hydrolases"/>
    <property type="match status" value="1"/>
</dbReference>
<protein>
    <recommendedName>
        <fullName evidence="2">Phospholipase/carboxylesterase/thioesterase domain-containing protein</fullName>
    </recommendedName>
</protein>
<gene>
    <name evidence="3" type="ORF">AY601_1032</name>
</gene>
<reference evidence="3 4" key="1">
    <citation type="submission" date="2016-03" db="EMBL/GenBank/DDBJ databases">
        <title>Complete genome sequence of Pedobacter cryoconitis PAMC 27485.</title>
        <authorList>
            <person name="Lee J."/>
            <person name="Kim O.-S."/>
        </authorList>
    </citation>
    <scope>NUCLEOTIDE SEQUENCE [LARGE SCALE GENOMIC DNA]</scope>
    <source>
        <strain evidence="3 4">PAMC 27485</strain>
    </source>
</reference>
<proteinExistence type="predicted"/>
<keyword evidence="4" id="KW-1185">Reference proteome</keyword>
<organism evidence="3 4">
    <name type="scientific">Pedobacter cryoconitis</name>
    <dbReference type="NCBI Taxonomy" id="188932"/>
    <lineage>
        <taxon>Bacteria</taxon>
        <taxon>Pseudomonadati</taxon>
        <taxon>Bacteroidota</taxon>
        <taxon>Sphingobacteriia</taxon>
        <taxon>Sphingobacteriales</taxon>
        <taxon>Sphingobacteriaceae</taxon>
        <taxon>Pedobacter</taxon>
    </lineage>
</organism>
<dbReference type="PATRIC" id="fig|188932.3.peg.1064"/>
<dbReference type="EMBL" id="CP014504">
    <property type="protein sequence ID" value="AMP97963.1"/>
    <property type="molecule type" value="Genomic_DNA"/>
</dbReference>
<evidence type="ECO:0000259" key="2">
    <source>
        <dbReference type="Pfam" id="PF02230"/>
    </source>
</evidence>
<dbReference type="Gene3D" id="3.40.50.1820">
    <property type="entry name" value="alpha/beta hydrolase"/>
    <property type="match status" value="1"/>
</dbReference>
<evidence type="ECO:0000313" key="4">
    <source>
        <dbReference type="Proteomes" id="UP000071561"/>
    </source>
</evidence>
<evidence type="ECO:0000256" key="1">
    <source>
        <dbReference type="ARBA" id="ARBA00022729"/>
    </source>
</evidence>
<name>A0A127V9D5_9SPHI</name>
<dbReference type="OrthoDB" id="9764953at2"/>
<dbReference type="InterPro" id="IPR050955">
    <property type="entry name" value="Plant_Biomass_Hydrol_Est"/>
</dbReference>
<accession>A0A127V9D5</accession>
<dbReference type="InterPro" id="IPR003140">
    <property type="entry name" value="PLipase/COase/thioEstase"/>
</dbReference>
<evidence type="ECO:0000313" key="3">
    <source>
        <dbReference type="EMBL" id="AMP97963.1"/>
    </source>
</evidence>
<dbReference type="PANTHER" id="PTHR43037:SF1">
    <property type="entry name" value="BLL1128 PROTEIN"/>
    <property type="match status" value="1"/>
</dbReference>
<dbReference type="PANTHER" id="PTHR43037">
    <property type="entry name" value="UNNAMED PRODUCT-RELATED"/>
    <property type="match status" value="1"/>
</dbReference>
<dbReference type="InterPro" id="IPR029058">
    <property type="entry name" value="AB_hydrolase_fold"/>
</dbReference>
<dbReference type="Pfam" id="PF02230">
    <property type="entry name" value="Abhydrolase_2"/>
    <property type="match status" value="1"/>
</dbReference>
<feature type="domain" description="Phospholipase/carboxylesterase/thioesterase" evidence="2">
    <location>
        <begin position="150"/>
        <end position="258"/>
    </location>
</feature>
<dbReference type="GO" id="GO:0016787">
    <property type="term" value="F:hydrolase activity"/>
    <property type="evidence" value="ECO:0007669"/>
    <property type="project" value="InterPro"/>
</dbReference>